<organism evidence="1">
    <name type="scientific">Dehalogenimonas sp. 4OHTPN</name>
    <dbReference type="NCBI Taxonomy" id="3166643"/>
    <lineage>
        <taxon>Bacteria</taxon>
        <taxon>Bacillati</taxon>
        <taxon>Chloroflexota</taxon>
        <taxon>Dehalococcoidia</taxon>
        <taxon>Dehalococcoidales</taxon>
        <taxon>Dehalococcoidaceae</taxon>
        <taxon>Dehalogenimonas</taxon>
    </lineage>
</organism>
<reference evidence="1" key="1">
    <citation type="submission" date="2024-06" db="EMBL/GenBank/DDBJ databases">
        <title>A Novel Isolate, Dehalogenimonas sp. Strain 4OHTPN, Dechlorinates Aromatic 4 Hydroxy chlorothalonil by a Novel Reductive Dehalogenase.</title>
        <authorList>
            <person name="Liu G."/>
        </authorList>
    </citation>
    <scope>NUCLEOTIDE SEQUENCE</scope>
    <source>
        <strain evidence="1">4OHTPN</strain>
    </source>
</reference>
<proteinExistence type="predicted"/>
<dbReference type="AlphaFoldDB" id="A0AAU8GBA2"/>
<name>A0AAU8GBA2_9CHLR</name>
<dbReference type="EMBL" id="CP159307">
    <property type="protein sequence ID" value="XCH33993.1"/>
    <property type="molecule type" value="Genomic_DNA"/>
</dbReference>
<sequence length="158" mass="18131">MPGQLDLFQGIKLTEPETKTTVRLGQRAAQVALRQKQQIAAIRLMEILHELEGKDIFIGSYSAGGGHFWLANLKLSRLRVESFRTERDESVPPSVVVLWGARDACIRIFVDCLSGVREQEYQEYHHYLLDFWNGFGESPINNYRSHYACLAVTKFKDQ</sequence>
<gene>
    <name evidence="1" type="ORF">ABV300_03700</name>
</gene>
<evidence type="ECO:0000313" key="1">
    <source>
        <dbReference type="EMBL" id="XCH33993.1"/>
    </source>
</evidence>
<protein>
    <submittedName>
        <fullName evidence="1">Uncharacterized protein</fullName>
    </submittedName>
</protein>
<dbReference type="RefSeq" id="WP_353715181.1">
    <property type="nucleotide sequence ID" value="NZ_CP159307.1"/>
</dbReference>
<accession>A0AAU8GBA2</accession>